<dbReference type="GO" id="GO:0006352">
    <property type="term" value="P:DNA-templated transcription initiation"/>
    <property type="evidence" value="ECO:0007669"/>
    <property type="project" value="InterPro"/>
</dbReference>
<dbReference type="STRING" id="1527.SAMN04489757_14711"/>
<dbReference type="Proteomes" id="UP000198806">
    <property type="component" value="Unassembled WGS sequence"/>
</dbReference>
<sequence>MLMIYLAMLENEQDKKKMTELYEEFRYDCLHVALKITNNMAMSEDAVHDAFLAVIKHKEEMFALTCMDFRKKIVIIVKNKCIDLMRKNKFSSYTYVGDIEYELASDDLPLDIQIIKKDEFERISKYISEIDEISRLVLQMKYIQGLSYKEIGEALGMTPKHVDTRIMRAKQKVRKLMEQEGIGK</sequence>
<dbReference type="Pfam" id="PF08281">
    <property type="entry name" value="Sigma70_r4_2"/>
    <property type="match status" value="1"/>
</dbReference>
<protein>
    <submittedName>
        <fullName evidence="7">RNA polymerase sigma-70 factor, ECF subfamily</fullName>
    </submittedName>
</protein>
<evidence type="ECO:0000259" key="6">
    <source>
        <dbReference type="Pfam" id="PF08281"/>
    </source>
</evidence>
<evidence type="ECO:0000256" key="2">
    <source>
        <dbReference type="ARBA" id="ARBA00023015"/>
    </source>
</evidence>
<dbReference type="AlphaFoldDB" id="A0A1I5IKC8"/>
<accession>A0A1I5IKC8</accession>
<gene>
    <name evidence="7" type="ORF">SAMN04489757_14711</name>
</gene>
<dbReference type="CDD" id="cd06171">
    <property type="entry name" value="Sigma70_r4"/>
    <property type="match status" value="1"/>
</dbReference>
<evidence type="ECO:0000313" key="7">
    <source>
        <dbReference type="EMBL" id="SFO61078.1"/>
    </source>
</evidence>
<evidence type="ECO:0000313" key="8">
    <source>
        <dbReference type="Proteomes" id="UP000198806"/>
    </source>
</evidence>
<dbReference type="InterPro" id="IPR039425">
    <property type="entry name" value="RNA_pol_sigma-70-like"/>
</dbReference>
<keyword evidence="8" id="KW-1185">Reference proteome</keyword>
<dbReference type="RefSeq" id="WP_170848073.1">
    <property type="nucleotide sequence ID" value="NZ_BAABFM010000078.1"/>
</dbReference>
<dbReference type="InterPro" id="IPR014284">
    <property type="entry name" value="RNA_pol_sigma-70_dom"/>
</dbReference>
<keyword evidence="3" id="KW-0731">Sigma factor</keyword>
<dbReference type="SUPFAM" id="SSF88946">
    <property type="entry name" value="Sigma2 domain of RNA polymerase sigma factors"/>
    <property type="match status" value="1"/>
</dbReference>
<evidence type="ECO:0000256" key="1">
    <source>
        <dbReference type="ARBA" id="ARBA00010641"/>
    </source>
</evidence>
<dbReference type="InterPro" id="IPR013325">
    <property type="entry name" value="RNA_pol_sigma_r2"/>
</dbReference>
<keyword evidence="4" id="KW-0238">DNA-binding</keyword>
<feature type="domain" description="RNA polymerase sigma factor 70 region 4 type 2" evidence="6">
    <location>
        <begin position="121"/>
        <end position="172"/>
    </location>
</feature>
<dbReference type="PANTHER" id="PTHR43133">
    <property type="entry name" value="RNA POLYMERASE ECF-TYPE SIGMA FACTO"/>
    <property type="match status" value="1"/>
</dbReference>
<keyword evidence="5" id="KW-0804">Transcription</keyword>
<dbReference type="GO" id="GO:0016987">
    <property type="term" value="F:sigma factor activity"/>
    <property type="evidence" value="ECO:0007669"/>
    <property type="project" value="UniProtKB-KW"/>
</dbReference>
<dbReference type="EMBL" id="FOWD01000047">
    <property type="protein sequence ID" value="SFO61078.1"/>
    <property type="molecule type" value="Genomic_DNA"/>
</dbReference>
<keyword evidence="2" id="KW-0805">Transcription regulation</keyword>
<dbReference type="Gene3D" id="1.10.10.10">
    <property type="entry name" value="Winged helix-like DNA-binding domain superfamily/Winged helix DNA-binding domain"/>
    <property type="match status" value="1"/>
</dbReference>
<evidence type="ECO:0000256" key="3">
    <source>
        <dbReference type="ARBA" id="ARBA00023082"/>
    </source>
</evidence>
<dbReference type="NCBIfam" id="TIGR02937">
    <property type="entry name" value="sigma70-ECF"/>
    <property type="match status" value="1"/>
</dbReference>
<dbReference type="GO" id="GO:0003677">
    <property type="term" value="F:DNA binding"/>
    <property type="evidence" value="ECO:0007669"/>
    <property type="project" value="UniProtKB-KW"/>
</dbReference>
<evidence type="ECO:0000256" key="5">
    <source>
        <dbReference type="ARBA" id="ARBA00023163"/>
    </source>
</evidence>
<organism evidence="7 8">
    <name type="scientific">Anaerocolumna aminovalerica</name>
    <dbReference type="NCBI Taxonomy" id="1527"/>
    <lineage>
        <taxon>Bacteria</taxon>
        <taxon>Bacillati</taxon>
        <taxon>Bacillota</taxon>
        <taxon>Clostridia</taxon>
        <taxon>Lachnospirales</taxon>
        <taxon>Lachnospiraceae</taxon>
        <taxon>Anaerocolumna</taxon>
    </lineage>
</organism>
<reference evidence="7 8" key="1">
    <citation type="submission" date="2016-10" db="EMBL/GenBank/DDBJ databases">
        <authorList>
            <person name="de Groot N.N."/>
        </authorList>
    </citation>
    <scope>NUCLEOTIDE SEQUENCE [LARGE SCALE GENOMIC DNA]</scope>
    <source>
        <strain evidence="7 8">DSM 1283</strain>
    </source>
</reference>
<dbReference type="InterPro" id="IPR013324">
    <property type="entry name" value="RNA_pol_sigma_r3/r4-like"/>
</dbReference>
<name>A0A1I5IKC8_9FIRM</name>
<proteinExistence type="inferred from homology"/>
<comment type="similarity">
    <text evidence="1">Belongs to the sigma-70 factor family. ECF subfamily.</text>
</comment>
<dbReference type="Gene3D" id="1.10.1740.10">
    <property type="match status" value="1"/>
</dbReference>
<evidence type="ECO:0000256" key="4">
    <source>
        <dbReference type="ARBA" id="ARBA00023125"/>
    </source>
</evidence>
<dbReference type="SUPFAM" id="SSF88659">
    <property type="entry name" value="Sigma3 and sigma4 domains of RNA polymerase sigma factors"/>
    <property type="match status" value="1"/>
</dbReference>
<dbReference type="InterPro" id="IPR013249">
    <property type="entry name" value="RNA_pol_sigma70_r4_t2"/>
</dbReference>
<dbReference type="InterPro" id="IPR036388">
    <property type="entry name" value="WH-like_DNA-bd_sf"/>
</dbReference>
<dbReference type="PANTHER" id="PTHR43133:SF8">
    <property type="entry name" value="RNA POLYMERASE SIGMA FACTOR HI_1459-RELATED"/>
    <property type="match status" value="1"/>
</dbReference>